<feature type="transmembrane region" description="Helical" evidence="1">
    <location>
        <begin position="122"/>
        <end position="140"/>
    </location>
</feature>
<dbReference type="EMBL" id="LQPI01000042">
    <property type="protein sequence ID" value="ORW20696.1"/>
    <property type="molecule type" value="Genomic_DNA"/>
</dbReference>
<dbReference type="AlphaFoldDB" id="A0A1X1ZBM1"/>
<feature type="transmembrane region" description="Helical" evidence="1">
    <location>
        <begin position="152"/>
        <end position="171"/>
    </location>
</feature>
<keyword evidence="1" id="KW-1133">Transmembrane helix</keyword>
<keyword evidence="3" id="KW-1185">Reference proteome</keyword>
<dbReference type="Proteomes" id="UP000193108">
    <property type="component" value="Unassembled WGS sequence"/>
</dbReference>
<reference evidence="2 3" key="1">
    <citation type="submission" date="2016-01" db="EMBL/GenBank/DDBJ databases">
        <title>The new phylogeny of the genus Mycobacterium.</title>
        <authorList>
            <person name="Tarcisio F."/>
            <person name="Conor M."/>
            <person name="Antonella G."/>
            <person name="Elisabetta G."/>
            <person name="Giulia F.S."/>
            <person name="Sara T."/>
            <person name="Anna F."/>
            <person name="Clotilde B."/>
            <person name="Roberto B."/>
            <person name="Veronica D.S."/>
            <person name="Fabio R."/>
            <person name="Monica P."/>
            <person name="Olivier J."/>
            <person name="Enrico T."/>
            <person name="Nicola S."/>
        </authorList>
    </citation>
    <scope>NUCLEOTIDE SEQUENCE [LARGE SCALE GENOMIC DNA]</scope>
    <source>
        <strain evidence="2 3">DSM 44164</strain>
    </source>
</reference>
<comment type="caution">
    <text evidence="2">The sequence shown here is derived from an EMBL/GenBank/DDBJ whole genome shotgun (WGS) entry which is preliminary data.</text>
</comment>
<proteinExistence type="predicted"/>
<feature type="transmembrane region" description="Helical" evidence="1">
    <location>
        <begin position="35"/>
        <end position="57"/>
    </location>
</feature>
<keyword evidence="1" id="KW-0472">Membrane</keyword>
<protein>
    <submittedName>
        <fullName evidence="2">Uncharacterized protein</fullName>
    </submittedName>
</protein>
<evidence type="ECO:0000256" key="1">
    <source>
        <dbReference type="SAM" id="Phobius"/>
    </source>
</evidence>
<gene>
    <name evidence="2" type="ORF">AWC18_11435</name>
</gene>
<sequence length="190" mass="19505">MSDSIDAANAGGPDRRSPRPILLQLWEQWAAVKPFALAGATAIVVGGAIAAAIAAPAPTRHGVWAVAYLVLVLGAGQLVVGAGQALLPVTSPSRREATLSATAFNVSGAAIVLGVVTDHLTVFYAGSALLFAVLAWFLYRVRRSTRRGWAPLAYRLFLAALVVSIPIGMAITTSGRSQSLAASSLASTAA</sequence>
<evidence type="ECO:0000313" key="3">
    <source>
        <dbReference type="Proteomes" id="UP000193108"/>
    </source>
</evidence>
<evidence type="ECO:0000313" key="2">
    <source>
        <dbReference type="EMBL" id="ORW20696.1"/>
    </source>
</evidence>
<organism evidence="2 3">
    <name type="scientific">Mycolicibacter nonchromogenicus</name>
    <name type="common">Mycobacterium nonchromogenicum</name>
    <dbReference type="NCBI Taxonomy" id="1782"/>
    <lineage>
        <taxon>Bacteria</taxon>
        <taxon>Bacillati</taxon>
        <taxon>Actinomycetota</taxon>
        <taxon>Actinomycetes</taxon>
        <taxon>Mycobacteriales</taxon>
        <taxon>Mycobacteriaceae</taxon>
        <taxon>Mycolicibacter</taxon>
    </lineage>
</organism>
<name>A0A1X1ZBM1_MYCNO</name>
<keyword evidence="1" id="KW-0812">Transmembrane</keyword>
<dbReference type="RefSeq" id="WP_085138786.1">
    <property type="nucleotide sequence ID" value="NZ_LQPI01000042.1"/>
</dbReference>
<dbReference type="STRING" id="1782.AWC18_11435"/>
<accession>A0A1X1ZBM1</accession>
<feature type="transmembrane region" description="Helical" evidence="1">
    <location>
        <begin position="63"/>
        <end position="87"/>
    </location>
</feature>